<proteinExistence type="predicted"/>
<evidence type="ECO:0000313" key="2">
    <source>
        <dbReference type="EMBL" id="SDR30937.1"/>
    </source>
</evidence>
<evidence type="ECO:0000256" key="1">
    <source>
        <dbReference type="SAM" id="MobiDB-lite"/>
    </source>
</evidence>
<sequence>MKTIKAGTLVDRPVTESRLDEAIERGELRRRSGLQATAVAFLDPCLAVSFEDGSGVLLPVKIYSEFDGFEAEDFNRLKVGYAGAALCHEGKDLHVSIAEMISACPPLMAMATSVVASRNGRQSSSAKAEAARSNGKKGGRPRKVDVTP</sequence>
<dbReference type="InterPro" id="IPR018841">
    <property type="entry name" value="DUF2442"/>
</dbReference>
<protein>
    <submittedName>
        <fullName evidence="2">Uncharacterized protein</fullName>
    </submittedName>
</protein>
<evidence type="ECO:0000313" key="3">
    <source>
        <dbReference type="Proteomes" id="UP000199570"/>
    </source>
</evidence>
<keyword evidence="3" id="KW-1185">Reference proteome</keyword>
<dbReference type="AlphaFoldDB" id="A0A1H1HZQ1"/>
<organism evidence="2 3">
    <name type="scientific">Pseudomonas moorei</name>
    <dbReference type="NCBI Taxonomy" id="395599"/>
    <lineage>
        <taxon>Bacteria</taxon>
        <taxon>Pseudomonadati</taxon>
        <taxon>Pseudomonadota</taxon>
        <taxon>Gammaproteobacteria</taxon>
        <taxon>Pseudomonadales</taxon>
        <taxon>Pseudomonadaceae</taxon>
        <taxon>Pseudomonas</taxon>
    </lineage>
</organism>
<accession>A0A1H1HZQ1</accession>
<dbReference type="OrthoDB" id="6506350at2"/>
<dbReference type="Proteomes" id="UP000199570">
    <property type="component" value="Unassembled WGS sequence"/>
</dbReference>
<feature type="region of interest" description="Disordered" evidence="1">
    <location>
        <begin position="118"/>
        <end position="148"/>
    </location>
</feature>
<dbReference type="Pfam" id="PF10387">
    <property type="entry name" value="DUF2442"/>
    <property type="match status" value="1"/>
</dbReference>
<name>A0A1H1HZQ1_9PSED</name>
<dbReference type="EMBL" id="FNKJ01000003">
    <property type="protein sequence ID" value="SDR30937.1"/>
    <property type="molecule type" value="Genomic_DNA"/>
</dbReference>
<gene>
    <name evidence="2" type="ORF">SAMN04490195_4713</name>
</gene>
<reference evidence="3" key="1">
    <citation type="submission" date="2016-10" db="EMBL/GenBank/DDBJ databases">
        <authorList>
            <person name="Varghese N."/>
            <person name="Submissions S."/>
        </authorList>
    </citation>
    <scope>NUCLEOTIDE SEQUENCE [LARGE SCALE GENOMIC DNA]</scope>
    <source>
        <strain evidence="3">BS3775</strain>
    </source>
</reference>
<dbReference type="RefSeq" id="WP_090325363.1">
    <property type="nucleotide sequence ID" value="NZ_FNKJ01000003.1"/>
</dbReference>